<keyword evidence="3" id="KW-1185">Reference proteome</keyword>
<dbReference type="AlphaFoldDB" id="A0A835S867"/>
<sequence length="28" mass="2837">AEAEALTALAASTGGMWAAAAGWLMRRC</sequence>
<dbReference type="Proteomes" id="UP000613740">
    <property type="component" value="Unassembled WGS sequence"/>
</dbReference>
<keyword evidence="1" id="KW-0812">Transmembrane</keyword>
<feature type="non-terminal residue" evidence="2">
    <location>
        <position position="1"/>
    </location>
</feature>
<evidence type="ECO:0000313" key="3">
    <source>
        <dbReference type="Proteomes" id="UP000613740"/>
    </source>
</evidence>
<organism evidence="2 3">
    <name type="scientific">Chlamydomonas schloesseri</name>
    <dbReference type="NCBI Taxonomy" id="2026947"/>
    <lineage>
        <taxon>Eukaryota</taxon>
        <taxon>Viridiplantae</taxon>
        <taxon>Chlorophyta</taxon>
        <taxon>core chlorophytes</taxon>
        <taxon>Chlorophyceae</taxon>
        <taxon>CS clade</taxon>
        <taxon>Chlamydomonadales</taxon>
        <taxon>Chlamydomonadaceae</taxon>
        <taxon>Chlamydomonas</taxon>
    </lineage>
</organism>
<proteinExistence type="predicted"/>
<name>A0A835S867_9CHLO</name>
<feature type="transmembrane region" description="Helical" evidence="1">
    <location>
        <begin position="6"/>
        <end position="25"/>
    </location>
</feature>
<keyword evidence="1" id="KW-0472">Membrane</keyword>
<gene>
    <name evidence="2" type="ORF">HYH02_015508</name>
</gene>
<protein>
    <submittedName>
        <fullName evidence="2">Uncharacterized protein</fullName>
    </submittedName>
</protein>
<evidence type="ECO:0000256" key="1">
    <source>
        <dbReference type="SAM" id="Phobius"/>
    </source>
</evidence>
<evidence type="ECO:0000313" key="2">
    <source>
        <dbReference type="EMBL" id="KAG2422109.1"/>
    </source>
</evidence>
<accession>A0A835S867</accession>
<dbReference type="EMBL" id="JAEHOD010000301">
    <property type="protein sequence ID" value="KAG2422109.1"/>
    <property type="molecule type" value="Genomic_DNA"/>
</dbReference>
<reference evidence="2" key="1">
    <citation type="journal article" date="2020" name="bioRxiv">
        <title>Comparative genomics of Chlamydomonas.</title>
        <authorList>
            <person name="Craig R.J."/>
            <person name="Hasan A.R."/>
            <person name="Ness R.W."/>
            <person name="Keightley P.D."/>
        </authorList>
    </citation>
    <scope>NUCLEOTIDE SEQUENCE</scope>
    <source>
        <strain evidence="2">CCAP 11/173</strain>
    </source>
</reference>
<keyword evidence="1" id="KW-1133">Transmembrane helix</keyword>
<comment type="caution">
    <text evidence="2">The sequence shown here is derived from an EMBL/GenBank/DDBJ whole genome shotgun (WGS) entry which is preliminary data.</text>
</comment>